<proteinExistence type="predicted"/>
<feature type="compositionally biased region" description="Acidic residues" evidence="1">
    <location>
        <begin position="215"/>
        <end position="227"/>
    </location>
</feature>
<name>A0A9N9PRR7_9HELO</name>
<feature type="compositionally biased region" description="Basic and acidic residues" evidence="1">
    <location>
        <begin position="320"/>
        <end position="329"/>
    </location>
</feature>
<feature type="region of interest" description="Disordered" evidence="1">
    <location>
        <begin position="201"/>
        <end position="426"/>
    </location>
</feature>
<evidence type="ECO:0000256" key="1">
    <source>
        <dbReference type="SAM" id="MobiDB-lite"/>
    </source>
</evidence>
<dbReference type="OrthoDB" id="5422861at2759"/>
<evidence type="ECO:0000313" key="3">
    <source>
        <dbReference type="Proteomes" id="UP000696280"/>
    </source>
</evidence>
<comment type="caution">
    <text evidence="2">The sequence shown here is derived from an EMBL/GenBank/DDBJ whole genome shotgun (WGS) entry which is preliminary data.</text>
</comment>
<dbReference type="Proteomes" id="UP000696280">
    <property type="component" value="Unassembled WGS sequence"/>
</dbReference>
<accession>A0A9N9PRR7</accession>
<keyword evidence="3" id="KW-1185">Reference proteome</keyword>
<feature type="compositionally biased region" description="Basic residues" evidence="1">
    <location>
        <begin position="412"/>
        <end position="426"/>
    </location>
</feature>
<feature type="compositionally biased region" description="Basic and acidic residues" evidence="1">
    <location>
        <begin position="251"/>
        <end position="264"/>
    </location>
</feature>
<feature type="compositionally biased region" description="Low complexity" evidence="1">
    <location>
        <begin position="201"/>
        <end position="212"/>
    </location>
</feature>
<dbReference type="EMBL" id="CAJVRL010000047">
    <property type="protein sequence ID" value="CAG8952703.1"/>
    <property type="molecule type" value="Genomic_DNA"/>
</dbReference>
<sequence>MGKVKTKKISSLDRAKRNAAKTAIKAAKLAAREAAVPPGTTPKLRHGDLKKLGKGKGKGAPAPIPQIDFDNLVITTAPERAKEALSHVKWTALFKKHLGVLESHVKALDRVAQHLRSYMSGLPVEERIKWEKGEEGNWGKICGLLDRARDTLCNAREASHGLVPEHHLRDKKGLGVTGINYVPLYPQVEALRAGLTTDTAGNGANAMGATTNEAIDSDGDSEMEDAPGLESSDSASSSSSSGDSDDEDSPAPEKKVKEKSKPAPEVEENPYFVVDTEPTPVNLPKTEAPSIKKGKKRTSDGDIPEKKAKKIKKSKSTESLSKETKRNDKSDEDIEEPQPKKSKKAKISKSETVVAVKEPEVDFHALQVQLQAEVDVGEATRDVEALGEEEKESRREKKRRRSSDGTSEKEGKKHKKDRSEGKKRKA</sequence>
<evidence type="ECO:0000313" key="2">
    <source>
        <dbReference type="EMBL" id="CAG8952703.1"/>
    </source>
</evidence>
<reference evidence="2" key="1">
    <citation type="submission" date="2021-07" db="EMBL/GenBank/DDBJ databases">
        <authorList>
            <person name="Durling M."/>
        </authorList>
    </citation>
    <scope>NUCLEOTIDE SEQUENCE</scope>
</reference>
<feature type="compositionally biased region" description="Basic and acidic residues" evidence="1">
    <location>
        <begin position="297"/>
        <end position="306"/>
    </location>
</feature>
<protein>
    <submittedName>
        <fullName evidence="2">Uncharacterized protein</fullName>
    </submittedName>
</protein>
<feature type="compositionally biased region" description="Low complexity" evidence="1">
    <location>
        <begin position="231"/>
        <end position="242"/>
    </location>
</feature>
<gene>
    <name evidence="2" type="ORF">HYFRA_00008947</name>
</gene>
<organism evidence="2 3">
    <name type="scientific">Hymenoscyphus fraxineus</name>
    <dbReference type="NCBI Taxonomy" id="746836"/>
    <lineage>
        <taxon>Eukaryota</taxon>
        <taxon>Fungi</taxon>
        <taxon>Dikarya</taxon>
        <taxon>Ascomycota</taxon>
        <taxon>Pezizomycotina</taxon>
        <taxon>Leotiomycetes</taxon>
        <taxon>Helotiales</taxon>
        <taxon>Helotiaceae</taxon>
        <taxon>Hymenoscyphus</taxon>
    </lineage>
</organism>
<dbReference type="AlphaFoldDB" id="A0A9N9PRR7"/>
<feature type="compositionally biased region" description="Basic and acidic residues" evidence="1">
    <location>
        <begin position="402"/>
        <end position="411"/>
    </location>
</feature>
<feature type="region of interest" description="Disordered" evidence="1">
    <location>
        <begin position="34"/>
        <end position="63"/>
    </location>
</feature>